<dbReference type="RefSeq" id="WP_344413256.1">
    <property type="nucleotide sequence ID" value="NZ_BAAAQK010000003.1"/>
</dbReference>
<dbReference type="InterPro" id="IPR027417">
    <property type="entry name" value="P-loop_NTPase"/>
</dbReference>
<dbReference type="SUPFAM" id="SSF52540">
    <property type="entry name" value="P-loop containing nucleoside triphosphate hydrolases"/>
    <property type="match status" value="1"/>
</dbReference>
<evidence type="ECO:0000256" key="3">
    <source>
        <dbReference type="ARBA" id="ARBA00022741"/>
    </source>
</evidence>
<keyword evidence="4" id="KW-0067">ATP-binding</keyword>
<protein>
    <recommendedName>
        <fullName evidence="5">ABC transporter domain-containing protein</fullName>
    </recommendedName>
</protein>
<organism evidence="6 7">
    <name type="scientific">Pseudonocardia ailaonensis</name>
    <dbReference type="NCBI Taxonomy" id="367279"/>
    <lineage>
        <taxon>Bacteria</taxon>
        <taxon>Bacillati</taxon>
        <taxon>Actinomycetota</taxon>
        <taxon>Actinomycetes</taxon>
        <taxon>Pseudonocardiales</taxon>
        <taxon>Pseudonocardiaceae</taxon>
        <taxon>Pseudonocardia</taxon>
    </lineage>
</organism>
<evidence type="ECO:0000313" key="6">
    <source>
        <dbReference type="EMBL" id="GAA1835506.1"/>
    </source>
</evidence>
<dbReference type="SMART" id="SM00382">
    <property type="entry name" value="AAA"/>
    <property type="match status" value="1"/>
</dbReference>
<dbReference type="PROSITE" id="PS50893">
    <property type="entry name" value="ABC_TRANSPORTER_2"/>
    <property type="match status" value="1"/>
</dbReference>
<dbReference type="Pfam" id="PF08352">
    <property type="entry name" value="oligo_HPY"/>
    <property type="match status" value="1"/>
</dbReference>
<dbReference type="InterPro" id="IPR013563">
    <property type="entry name" value="Oligopep_ABC_C"/>
</dbReference>
<comment type="similarity">
    <text evidence="1">Belongs to the ABC transporter superfamily.</text>
</comment>
<dbReference type="InterPro" id="IPR050319">
    <property type="entry name" value="ABC_transp_ATP-bind"/>
</dbReference>
<dbReference type="InterPro" id="IPR017871">
    <property type="entry name" value="ABC_transporter-like_CS"/>
</dbReference>
<accession>A0ABN2MU99</accession>
<reference evidence="6 7" key="1">
    <citation type="journal article" date="2019" name="Int. J. Syst. Evol. Microbiol.">
        <title>The Global Catalogue of Microorganisms (GCM) 10K type strain sequencing project: providing services to taxonomists for standard genome sequencing and annotation.</title>
        <authorList>
            <consortium name="The Broad Institute Genomics Platform"/>
            <consortium name="The Broad Institute Genome Sequencing Center for Infectious Disease"/>
            <person name="Wu L."/>
            <person name="Ma J."/>
        </authorList>
    </citation>
    <scope>NUCLEOTIDE SEQUENCE [LARGE SCALE GENOMIC DNA]</scope>
    <source>
        <strain evidence="6 7">JCM 16009</strain>
    </source>
</reference>
<keyword evidence="7" id="KW-1185">Reference proteome</keyword>
<name>A0ABN2MU99_9PSEU</name>
<evidence type="ECO:0000313" key="7">
    <source>
        <dbReference type="Proteomes" id="UP001500449"/>
    </source>
</evidence>
<dbReference type="PANTHER" id="PTHR43776">
    <property type="entry name" value="TRANSPORT ATP-BINDING PROTEIN"/>
    <property type="match status" value="1"/>
</dbReference>
<evidence type="ECO:0000256" key="2">
    <source>
        <dbReference type="ARBA" id="ARBA00022448"/>
    </source>
</evidence>
<dbReference type="EMBL" id="BAAAQK010000003">
    <property type="protein sequence ID" value="GAA1835506.1"/>
    <property type="molecule type" value="Genomic_DNA"/>
</dbReference>
<sequence length="276" mass="29704">MSEPVLDIDGLGVHFGRRARRQALSGATLRVAPGEAVGIIGESGAGKSTLARAVLGLAPVSAGTVRVLGRDVARLSRRERREFGRSGLVQYVFQDPLRSLDPDRTVEAAVAEPLQLQGELSRAEIAEAVRRQFLAVELDESLLGRFSAQLSGGQRQRVAIARALVAGPRLLILDEPVSALDSANRVRILRLLQRLRATTDVTLLFISHDLGSVAGITDRTIVLYRGRIVEDGPTAQVVTAPEHPYTRLLVGSAPTLRSGPVDGTERARLRAELLVP</sequence>
<comment type="caution">
    <text evidence="6">The sequence shown here is derived from an EMBL/GenBank/DDBJ whole genome shotgun (WGS) entry which is preliminary data.</text>
</comment>
<dbReference type="PANTHER" id="PTHR43776:SF7">
    <property type="entry name" value="D,D-DIPEPTIDE TRANSPORT ATP-BINDING PROTEIN DDPF-RELATED"/>
    <property type="match status" value="1"/>
</dbReference>
<dbReference type="InterPro" id="IPR003593">
    <property type="entry name" value="AAA+_ATPase"/>
</dbReference>
<dbReference type="Proteomes" id="UP001500449">
    <property type="component" value="Unassembled WGS sequence"/>
</dbReference>
<evidence type="ECO:0000256" key="1">
    <source>
        <dbReference type="ARBA" id="ARBA00005417"/>
    </source>
</evidence>
<dbReference type="PROSITE" id="PS00211">
    <property type="entry name" value="ABC_TRANSPORTER_1"/>
    <property type="match status" value="1"/>
</dbReference>
<feature type="domain" description="ABC transporter" evidence="5">
    <location>
        <begin position="8"/>
        <end position="250"/>
    </location>
</feature>
<evidence type="ECO:0000259" key="5">
    <source>
        <dbReference type="PROSITE" id="PS50893"/>
    </source>
</evidence>
<dbReference type="InterPro" id="IPR003439">
    <property type="entry name" value="ABC_transporter-like_ATP-bd"/>
</dbReference>
<keyword evidence="2" id="KW-0813">Transport</keyword>
<dbReference type="Gene3D" id="3.40.50.300">
    <property type="entry name" value="P-loop containing nucleotide triphosphate hydrolases"/>
    <property type="match status" value="1"/>
</dbReference>
<evidence type="ECO:0000256" key="4">
    <source>
        <dbReference type="ARBA" id="ARBA00022840"/>
    </source>
</evidence>
<dbReference type="CDD" id="cd03257">
    <property type="entry name" value="ABC_NikE_OppD_transporters"/>
    <property type="match status" value="1"/>
</dbReference>
<dbReference type="Pfam" id="PF00005">
    <property type="entry name" value="ABC_tran"/>
    <property type="match status" value="1"/>
</dbReference>
<keyword evidence="3" id="KW-0547">Nucleotide-binding</keyword>
<proteinExistence type="inferred from homology"/>
<gene>
    <name evidence="6" type="ORF">GCM10009836_12390</name>
</gene>